<dbReference type="Gramene" id="QL02p075077:mrna">
    <property type="protein sequence ID" value="QL02p075077:mrna:CDS:1"/>
    <property type="gene ID" value="QL02p075077"/>
</dbReference>
<dbReference type="GeneID" id="115970729"/>
<dbReference type="Gene3D" id="1.20.1280.50">
    <property type="match status" value="1"/>
</dbReference>
<dbReference type="AlphaFoldDB" id="A0A7N2KZ00"/>
<dbReference type="Proteomes" id="UP000594261">
    <property type="component" value="Chromosome 2"/>
</dbReference>
<dbReference type="PANTHER" id="PTHR44259">
    <property type="entry name" value="OS07G0183000 PROTEIN-RELATED"/>
    <property type="match status" value="1"/>
</dbReference>
<evidence type="ECO:0000259" key="1">
    <source>
        <dbReference type="Pfam" id="PF00646"/>
    </source>
</evidence>
<dbReference type="Pfam" id="PF03478">
    <property type="entry name" value="Beta-prop_KIB1-4"/>
    <property type="match status" value="1"/>
</dbReference>
<evidence type="ECO:0000313" key="4">
    <source>
        <dbReference type="Proteomes" id="UP000594261"/>
    </source>
</evidence>
<dbReference type="InterPro" id="IPR050942">
    <property type="entry name" value="F-box_BR-signaling"/>
</dbReference>
<gene>
    <name evidence="3" type="primary">LOC115970729</name>
</gene>
<evidence type="ECO:0000313" key="3">
    <source>
        <dbReference type="EnsemblPlants" id="QL02p075077:mrna:CDS:1"/>
    </source>
</evidence>
<evidence type="ECO:0000259" key="2">
    <source>
        <dbReference type="Pfam" id="PF03478"/>
    </source>
</evidence>
<keyword evidence="4" id="KW-1185">Reference proteome</keyword>
<dbReference type="InterPro" id="IPR036047">
    <property type="entry name" value="F-box-like_dom_sf"/>
</dbReference>
<dbReference type="SUPFAM" id="SSF81383">
    <property type="entry name" value="F-box domain"/>
    <property type="match status" value="1"/>
</dbReference>
<name>A0A7N2KZ00_QUELO</name>
<dbReference type="InterPro" id="IPR005174">
    <property type="entry name" value="KIB1-4_b-propeller"/>
</dbReference>
<feature type="domain" description="KIB1-4 beta-propeller" evidence="2">
    <location>
        <begin position="65"/>
        <end position="304"/>
    </location>
</feature>
<accession>A0A7N2KZ00</accession>
<reference evidence="4" key="1">
    <citation type="journal article" date="2016" name="G3 (Bethesda)">
        <title>First Draft Assembly and Annotation of the Genome of a California Endemic Oak Quercus lobata Nee (Fagaceae).</title>
        <authorList>
            <person name="Sork V.L."/>
            <person name="Fitz-Gibbon S.T."/>
            <person name="Puiu D."/>
            <person name="Crepeau M."/>
            <person name="Gugger P.F."/>
            <person name="Sherman R."/>
            <person name="Stevens K."/>
            <person name="Langley C.H."/>
            <person name="Pellegrini M."/>
            <person name="Salzberg S.L."/>
        </authorList>
    </citation>
    <scope>NUCLEOTIDE SEQUENCE [LARGE SCALE GENOMIC DNA]</scope>
    <source>
        <strain evidence="4">cv. SW786</strain>
    </source>
</reference>
<feature type="domain" description="F-box" evidence="1">
    <location>
        <begin position="4"/>
        <end position="37"/>
    </location>
</feature>
<reference evidence="3" key="2">
    <citation type="submission" date="2021-01" db="UniProtKB">
        <authorList>
            <consortium name="EnsemblPlants"/>
        </authorList>
    </citation>
    <scope>IDENTIFICATION</scope>
</reference>
<dbReference type="InParanoid" id="A0A7N2KZ00"/>
<sequence length="343" mass="39443">MPIWSELLSELLQLVYKHLHLTDQLRFGLVCKSWLLVANKKPYPPAPEHPWLMTKRGNHKEPYEFLSLTDKRVYKMYKFPQHESIKGCSKGWLVTTKDRELDLLNPISNVQFLLPHHFQFTYVPDVCKIKKAIMLHGSDTFVAVLFCLGNLAICKVGEQIWRNTSTSINYDDIIFYKGKLFATYINHDNQACFSLFSVHDYDRFSVSLVPESDFCIGFARFSLSTYLDTSIYLVESCGDLLMVTSRHRQTGFDVFKLEVNGSQGRYIKIKDLHDQVLFLGYGYSLSLASQNSPPGLKGNHIYCSGSYFSHYKVVFSLKDGSIKSLPPRMANLEDPIWFTPTLT</sequence>
<dbReference type="RefSeq" id="XP_030946190.1">
    <property type="nucleotide sequence ID" value="XM_031090330.1"/>
</dbReference>
<protein>
    <recommendedName>
        <fullName evidence="5">F-box protein</fullName>
    </recommendedName>
</protein>
<dbReference type="EnsemblPlants" id="QL02p075077:mrna">
    <property type="protein sequence ID" value="QL02p075077:mrna:CDS:1"/>
    <property type="gene ID" value="QL02p075077"/>
</dbReference>
<evidence type="ECO:0008006" key="5">
    <source>
        <dbReference type="Google" id="ProtNLM"/>
    </source>
</evidence>
<dbReference type="InterPro" id="IPR001810">
    <property type="entry name" value="F-box_dom"/>
</dbReference>
<dbReference type="Pfam" id="PF00646">
    <property type="entry name" value="F-box"/>
    <property type="match status" value="1"/>
</dbReference>
<organism evidence="3 4">
    <name type="scientific">Quercus lobata</name>
    <name type="common">Valley oak</name>
    <dbReference type="NCBI Taxonomy" id="97700"/>
    <lineage>
        <taxon>Eukaryota</taxon>
        <taxon>Viridiplantae</taxon>
        <taxon>Streptophyta</taxon>
        <taxon>Embryophyta</taxon>
        <taxon>Tracheophyta</taxon>
        <taxon>Spermatophyta</taxon>
        <taxon>Magnoliopsida</taxon>
        <taxon>eudicotyledons</taxon>
        <taxon>Gunneridae</taxon>
        <taxon>Pentapetalae</taxon>
        <taxon>rosids</taxon>
        <taxon>fabids</taxon>
        <taxon>Fagales</taxon>
        <taxon>Fagaceae</taxon>
        <taxon>Quercus</taxon>
    </lineage>
</organism>
<dbReference type="PANTHER" id="PTHR44259:SF87">
    <property type="entry name" value="F-BOX DOMAIN-CONTAINING PROTEIN"/>
    <property type="match status" value="1"/>
</dbReference>
<dbReference type="OrthoDB" id="642536at2759"/>
<proteinExistence type="predicted"/>
<dbReference type="KEGG" id="qlo:115970729"/>